<evidence type="ECO:0000313" key="3">
    <source>
        <dbReference type="Proteomes" id="UP000288805"/>
    </source>
</evidence>
<protein>
    <submittedName>
        <fullName evidence="2">Uncharacterized protein</fullName>
    </submittedName>
</protein>
<dbReference type="Proteomes" id="UP000288805">
    <property type="component" value="Unassembled WGS sequence"/>
</dbReference>
<sequence>MVGNQEAQHGFDKSWVKEMSGFERIGEMRNDAYLNSKIAKERLKKWYDQLESLKNEVKGKTRENRGEKLRPSEIRTIQFSGAKFAPPYPLCAKLPL</sequence>
<gene>
    <name evidence="2" type="ORF">CK203_108619</name>
</gene>
<name>A0A438CY75_VITVI</name>
<proteinExistence type="predicted"/>
<accession>A0A438CY75</accession>
<evidence type="ECO:0000256" key="1">
    <source>
        <dbReference type="SAM" id="Coils"/>
    </source>
</evidence>
<dbReference type="EMBL" id="QGNW01001914">
    <property type="protein sequence ID" value="RVW28136.1"/>
    <property type="molecule type" value="Genomic_DNA"/>
</dbReference>
<evidence type="ECO:0000313" key="2">
    <source>
        <dbReference type="EMBL" id="RVW28136.1"/>
    </source>
</evidence>
<dbReference type="AlphaFoldDB" id="A0A438CY75"/>
<comment type="caution">
    <text evidence="2">The sequence shown here is derived from an EMBL/GenBank/DDBJ whole genome shotgun (WGS) entry which is preliminary data.</text>
</comment>
<feature type="coiled-coil region" evidence="1">
    <location>
        <begin position="36"/>
        <end position="70"/>
    </location>
</feature>
<organism evidence="2 3">
    <name type="scientific">Vitis vinifera</name>
    <name type="common">Grape</name>
    <dbReference type="NCBI Taxonomy" id="29760"/>
    <lineage>
        <taxon>Eukaryota</taxon>
        <taxon>Viridiplantae</taxon>
        <taxon>Streptophyta</taxon>
        <taxon>Embryophyta</taxon>
        <taxon>Tracheophyta</taxon>
        <taxon>Spermatophyta</taxon>
        <taxon>Magnoliopsida</taxon>
        <taxon>eudicotyledons</taxon>
        <taxon>Gunneridae</taxon>
        <taxon>Pentapetalae</taxon>
        <taxon>rosids</taxon>
        <taxon>Vitales</taxon>
        <taxon>Vitaceae</taxon>
        <taxon>Viteae</taxon>
        <taxon>Vitis</taxon>
    </lineage>
</organism>
<reference evidence="2 3" key="1">
    <citation type="journal article" date="2018" name="PLoS Genet.">
        <title>Population sequencing reveals clonal diversity and ancestral inbreeding in the grapevine cultivar Chardonnay.</title>
        <authorList>
            <person name="Roach M.J."/>
            <person name="Johnson D.L."/>
            <person name="Bohlmann J."/>
            <person name="van Vuuren H.J."/>
            <person name="Jones S.J."/>
            <person name="Pretorius I.S."/>
            <person name="Schmidt S.A."/>
            <person name="Borneman A.R."/>
        </authorList>
    </citation>
    <scope>NUCLEOTIDE SEQUENCE [LARGE SCALE GENOMIC DNA]</scope>
    <source>
        <strain evidence="3">cv. Chardonnay</strain>
        <tissue evidence="2">Leaf</tissue>
    </source>
</reference>
<keyword evidence="1" id="KW-0175">Coiled coil</keyword>